<name>A0ABP9UJI5_9DEIO</name>
<evidence type="ECO:0000313" key="1">
    <source>
        <dbReference type="EMBL" id="GAA5440956.1"/>
    </source>
</evidence>
<accession>A0ABP9UJI5</accession>
<sequence>MSVAEVYSLLTTLEEFRIQANALCDVTPDIGRCEVTTSTREGGFSDFRGVEASFSVELDDGTLHWTLAFLCGPTGTEVSARIVGNYFDEPYQTLIESIYETRTAGLRESSEALVEAKQVILASIERHITQQKMERLLAGGREAPFFPNL</sequence>
<dbReference type="EMBL" id="BAABQU010000032">
    <property type="protein sequence ID" value="GAA5440956.1"/>
    <property type="molecule type" value="Genomic_DNA"/>
</dbReference>
<keyword evidence="2" id="KW-1185">Reference proteome</keyword>
<evidence type="ECO:0000313" key="2">
    <source>
        <dbReference type="Proteomes" id="UP001423409"/>
    </source>
</evidence>
<gene>
    <name evidence="1" type="ORF">Dcae01_02484</name>
</gene>
<comment type="caution">
    <text evidence="1">The sequence shown here is derived from an EMBL/GenBank/DDBJ whole genome shotgun (WGS) entry which is preliminary data.</text>
</comment>
<dbReference type="Proteomes" id="UP001423409">
    <property type="component" value="Unassembled WGS sequence"/>
</dbReference>
<reference evidence="1 2" key="1">
    <citation type="submission" date="2024-02" db="EMBL/GenBank/DDBJ databases">
        <title>Deinococcus caeni NBRC 101312.</title>
        <authorList>
            <person name="Ichikawa N."/>
            <person name="Katano-Makiyama Y."/>
            <person name="Hidaka K."/>
        </authorList>
    </citation>
    <scope>NUCLEOTIDE SEQUENCE [LARGE SCALE GENOMIC DNA]</scope>
    <source>
        <strain evidence="1 2">NBRC 101312</strain>
    </source>
</reference>
<proteinExistence type="predicted"/>
<organism evidence="1 2">
    <name type="scientific">Deinococcus caeni</name>
    <dbReference type="NCBI Taxonomy" id="569127"/>
    <lineage>
        <taxon>Bacteria</taxon>
        <taxon>Thermotogati</taxon>
        <taxon>Deinococcota</taxon>
        <taxon>Deinococci</taxon>
        <taxon>Deinococcales</taxon>
        <taxon>Deinococcaceae</taxon>
        <taxon>Deinococcus</taxon>
    </lineage>
</organism>
<protein>
    <submittedName>
        <fullName evidence="1">Uncharacterized protein</fullName>
    </submittedName>
</protein>
<dbReference type="RefSeq" id="WP_345445905.1">
    <property type="nucleotide sequence ID" value="NZ_BAABQU010000032.1"/>
</dbReference>